<keyword evidence="3" id="KW-0808">Transferase</keyword>
<keyword evidence="1" id="KW-0472">Membrane</keyword>
<dbReference type="Proteomes" id="UP000476411">
    <property type="component" value="Chromosome"/>
</dbReference>
<dbReference type="InterPro" id="IPR050623">
    <property type="entry name" value="Glucan_succinyl_AcylTrfase"/>
</dbReference>
<evidence type="ECO:0000313" key="4">
    <source>
        <dbReference type="Proteomes" id="UP000476411"/>
    </source>
</evidence>
<dbReference type="InterPro" id="IPR002656">
    <property type="entry name" value="Acyl_transf_3_dom"/>
</dbReference>
<dbReference type="PANTHER" id="PTHR36927">
    <property type="entry name" value="BLR4337 PROTEIN"/>
    <property type="match status" value="1"/>
</dbReference>
<organism evidence="3 4">
    <name type="scientific">Chitinophaga agri</name>
    <dbReference type="NCBI Taxonomy" id="2703787"/>
    <lineage>
        <taxon>Bacteria</taxon>
        <taxon>Pseudomonadati</taxon>
        <taxon>Bacteroidota</taxon>
        <taxon>Chitinophagia</taxon>
        <taxon>Chitinophagales</taxon>
        <taxon>Chitinophagaceae</taxon>
        <taxon>Chitinophaga</taxon>
    </lineage>
</organism>
<feature type="transmembrane region" description="Helical" evidence="1">
    <location>
        <begin position="362"/>
        <end position="384"/>
    </location>
</feature>
<reference evidence="3 4" key="1">
    <citation type="submission" date="2020-01" db="EMBL/GenBank/DDBJ databases">
        <title>Complete genome sequence of Chitinophaga sp. H33E-04 isolated from quinoa roots.</title>
        <authorList>
            <person name="Weon H.-Y."/>
            <person name="Lee S.A."/>
        </authorList>
    </citation>
    <scope>NUCLEOTIDE SEQUENCE [LARGE SCALE GENOMIC DNA]</scope>
    <source>
        <strain evidence="3 4">H33E-04</strain>
    </source>
</reference>
<sequence>MTNHLQRDNWIDYLRSAITVLVVAHHCSLAYTTFAAFDANAYISSTHPVVDARRWIGLDIFENFNDIFFMSLMFFIGGLFLTKSIARKGVVAFIKDRFLRLLLPFMISVSLFMLIAHFPAYYLAHHSWNVADYVVDFFTIEQWPVGPPWFIWVLFAFNTIFAVTYPLLRSFYSRTGKVIQSLGERPLLFIGLFILITWLTYVPTAMIVGMGTWTGWGPFDFQLSRVMLYFAYFILGTIVGSDNFQQGLFAETAALTRKWKLWIVLAFIAYSLITINTIYEPLRQLALNGSLSPIVAYMIYFTVYVCSCVCSCLAFLTTFRAKCNNAVPLMDSLSANAYLIYLIHYIFVIWSQFALLDVPLPAIVKFSLSFSSSVGLSWGLSILLRRIKIIQRYA</sequence>
<evidence type="ECO:0000313" key="3">
    <source>
        <dbReference type="EMBL" id="QHS63715.1"/>
    </source>
</evidence>
<evidence type="ECO:0000256" key="1">
    <source>
        <dbReference type="SAM" id="Phobius"/>
    </source>
</evidence>
<dbReference type="RefSeq" id="WP_162335431.1">
    <property type="nucleotide sequence ID" value="NZ_CP048113.1"/>
</dbReference>
<feature type="transmembrane region" description="Helical" evidence="1">
    <location>
        <begin position="98"/>
        <end position="124"/>
    </location>
</feature>
<keyword evidence="4" id="KW-1185">Reference proteome</keyword>
<dbReference type="EMBL" id="CP048113">
    <property type="protein sequence ID" value="QHS63715.1"/>
    <property type="molecule type" value="Genomic_DNA"/>
</dbReference>
<keyword evidence="1" id="KW-0812">Transmembrane</keyword>
<evidence type="ECO:0000259" key="2">
    <source>
        <dbReference type="Pfam" id="PF01757"/>
    </source>
</evidence>
<feature type="transmembrane region" description="Helical" evidence="1">
    <location>
        <begin position="261"/>
        <end position="279"/>
    </location>
</feature>
<feature type="domain" description="Acyltransferase 3" evidence="2">
    <location>
        <begin position="9"/>
        <end position="381"/>
    </location>
</feature>
<accession>A0A6B9ZQG2</accession>
<dbReference type="GO" id="GO:0016747">
    <property type="term" value="F:acyltransferase activity, transferring groups other than amino-acyl groups"/>
    <property type="evidence" value="ECO:0007669"/>
    <property type="project" value="InterPro"/>
</dbReference>
<proteinExistence type="predicted"/>
<dbReference type="AlphaFoldDB" id="A0A6B9ZQG2"/>
<feature type="transmembrane region" description="Helical" evidence="1">
    <location>
        <begin position="337"/>
        <end position="356"/>
    </location>
</feature>
<dbReference type="Pfam" id="PF01757">
    <property type="entry name" value="Acyl_transf_3"/>
    <property type="match status" value="1"/>
</dbReference>
<protein>
    <submittedName>
        <fullName evidence="3">Acyltransferase</fullName>
    </submittedName>
</protein>
<feature type="transmembrane region" description="Helical" evidence="1">
    <location>
        <begin position="67"/>
        <end position="86"/>
    </location>
</feature>
<keyword evidence="1" id="KW-1133">Transmembrane helix</keyword>
<keyword evidence="3" id="KW-0012">Acyltransferase</keyword>
<gene>
    <name evidence="3" type="ORF">GWR21_30280</name>
</gene>
<feature type="transmembrane region" description="Helical" evidence="1">
    <location>
        <begin position="149"/>
        <end position="168"/>
    </location>
</feature>
<feature type="transmembrane region" description="Helical" evidence="1">
    <location>
        <begin position="222"/>
        <end position="240"/>
    </location>
</feature>
<feature type="transmembrane region" description="Helical" evidence="1">
    <location>
        <begin position="188"/>
        <end position="210"/>
    </location>
</feature>
<feature type="transmembrane region" description="Helical" evidence="1">
    <location>
        <begin position="294"/>
        <end position="316"/>
    </location>
</feature>
<dbReference type="KEGG" id="chih:GWR21_30280"/>
<name>A0A6B9ZQG2_9BACT</name>
<dbReference type="PANTHER" id="PTHR36927:SF4">
    <property type="entry name" value="BLR5718 PROTEIN"/>
    <property type="match status" value="1"/>
</dbReference>